<sequence length="190" mass="21147">MSNPLGIRTDSPTPWDSAELTSRTWSLIIQSNGLVTTTTSTATARPPGSSARGVCQRRAGVRRGFVKALEDLHKAEPAGRSEPLRSHHHQLLHGHHPFPPPRLIWPSARQQAAAAAAPLCITTPVRRRGETSPRQYQTCRVSEGPSVSIDMDNQERIKAERKKLRNRIAASKCRREKTGEDLGWRTRSRP</sequence>
<evidence type="ECO:0000256" key="2">
    <source>
        <dbReference type="ARBA" id="ARBA00023125"/>
    </source>
</evidence>
<gene>
    <name evidence="6" type="ORF">AKAME5_000424400</name>
</gene>
<dbReference type="Gene3D" id="1.20.5.170">
    <property type="match status" value="1"/>
</dbReference>
<evidence type="ECO:0000313" key="7">
    <source>
        <dbReference type="Proteomes" id="UP001279410"/>
    </source>
</evidence>
<protein>
    <submittedName>
        <fullName evidence="6">Transcription factor jun-D</fullName>
    </submittedName>
</protein>
<evidence type="ECO:0000256" key="1">
    <source>
        <dbReference type="ARBA" id="ARBA00023015"/>
    </source>
</evidence>
<dbReference type="GO" id="GO:0051726">
    <property type="term" value="P:regulation of cell cycle"/>
    <property type="evidence" value="ECO:0007669"/>
    <property type="project" value="TreeGrafter"/>
</dbReference>
<dbReference type="PRINTS" id="PR00043">
    <property type="entry name" value="LEUZIPPRJUN"/>
</dbReference>
<dbReference type="InterPro" id="IPR002112">
    <property type="entry name" value="Leuzip_Jun"/>
</dbReference>
<name>A0AAD3MB54_LATJO</name>
<accession>A0AAD3MB54</accession>
<dbReference type="AlphaFoldDB" id="A0AAD3MB54"/>
<feature type="domain" description="Jun-like transcription factor" evidence="5">
    <location>
        <begin position="26"/>
        <end position="77"/>
    </location>
</feature>
<dbReference type="Proteomes" id="UP001279410">
    <property type="component" value="Unassembled WGS sequence"/>
</dbReference>
<dbReference type="GO" id="GO:0000981">
    <property type="term" value="F:DNA-binding transcription factor activity, RNA polymerase II-specific"/>
    <property type="evidence" value="ECO:0007669"/>
    <property type="project" value="TreeGrafter"/>
</dbReference>
<dbReference type="PANTHER" id="PTHR11462">
    <property type="entry name" value="JUN TRANSCRIPTION FACTOR-RELATED"/>
    <property type="match status" value="1"/>
</dbReference>
<keyword evidence="7" id="KW-1185">Reference proteome</keyword>
<dbReference type="PANTHER" id="PTHR11462:SF35">
    <property type="entry name" value="TRANSCRIPTION FACTOR JRA"/>
    <property type="match status" value="1"/>
</dbReference>
<organism evidence="6 7">
    <name type="scientific">Lates japonicus</name>
    <name type="common">Japanese lates</name>
    <dbReference type="NCBI Taxonomy" id="270547"/>
    <lineage>
        <taxon>Eukaryota</taxon>
        <taxon>Metazoa</taxon>
        <taxon>Chordata</taxon>
        <taxon>Craniata</taxon>
        <taxon>Vertebrata</taxon>
        <taxon>Euteleostomi</taxon>
        <taxon>Actinopterygii</taxon>
        <taxon>Neopterygii</taxon>
        <taxon>Teleostei</taxon>
        <taxon>Neoteleostei</taxon>
        <taxon>Acanthomorphata</taxon>
        <taxon>Carangaria</taxon>
        <taxon>Carangaria incertae sedis</taxon>
        <taxon>Centropomidae</taxon>
        <taxon>Lates</taxon>
    </lineage>
</organism>
<evidence type="ECO:0000256" key="4">
    <source>
        <dbReference type="SAM" id="MobiDB-lite"/>
    </source>
</evidence>
<dbReference type="InterPro" id="IPR050946">
    <property type="entry name" value="AP-1_TF_bZIP"/>
</dbReference>
<dbReference type="GO" id="GO:0005667">
    <property type="term" value="C:transcription regulator complex"/>
    <property type="evidence" value="ECO:0007669"/>
    <property type="project" value="TreeGrafter"/>
</dbReference>
<keyword evidence="2" id="KW-0238">DNA-binding</keyword>
<evidence type="ECO:0000313" key="6">
    <source>
        <dbReference type="EMBL" id="GLD51148.1"/>
    </source>
</evidence>
<dbReference type="EMBL" id="BRZM01000010">
    <property type="protein sequence ID" value="GLD51148.1"/>
    <property type="molecule type" value="Genomic_DNA"/>
</dbReference>
<keyword evidence="1" id="KW-0805">Transcription regulation</keyword>
<evidence type="ECO:0000256" key="3">
    <source>
        <dbReference type="ARBA" id="ARBA00023163"/>
    </source>
</evidence>
<proteinExistence type="predicted"/>
<reference evidence="6" key="1">
    <citation type="submission" date="2022-08" db="EMBL/GenBank/DDBJ databases">
        <title>Genome sequencing of akame (Lates japonicus).</title>
        <authorList>
            <person name="Hashiguchi Y."/>
            <person name="Takahashi H."/>
        </authorList>
    </citation>
    <scope>NUCLEOTIDE SEQUENCE</scope>
    <source>
        <strain evidence="6">Kochi</strain>
    </source>
</reference>
<comment type="caution">
    <text evidence="6">The sequence shown here is derived from an EMBL/GenBank/DDBJ whole genome shotgun (WGS) entry which is preliminary data.</text>
</comment>
<evidence type="ECO:0000259" key="5">
    <source>
        <dbReference type="Pfam" id="PF03957"/>
    </source>
</evidence>
<dbReference type="InterPro" id="IPR005643">
    <property type="entry name" value="JNK"/>
</dbReference>
<feature type="region of interest" description="Disordered" evidence="4">
    <location>
        <begin position="126"/>
        <end position="190"/>
    </location>
</feature>
<dbReference type="GO" id="GO:0042127">
    <property type="term" value="P:regulation of cell population proliferation"/>
    <property type="evidence" value="ECO:0007669"/>
    <property type="project" value="TreeGrafter"/>
</dbReference>
<keyword evidence="3" id="KW-0804">Transcription</keyword>
<dbReference type="Pfam" id="PF03957">
    <property type="entry name" value="Jun"/>
    <property type="match status" value="1"/>
</dbReference>
<dbReference type="GO" id="GO:0000978">
    <property type="term" value="F:RNA polymerase II cis-regulatory region sequence-specific DNA binding"/>
    <property type="evidence" value="ECO:0007669"/>
    <property type="project" value="TreeGrafter"/>
</dbReference>